<dbReference type="Proteomes" id="UP000499080">
    <property type="component" value="Unassembled WGS sequence"/>
</dbReference>
<keyword evidence="2" id="KW-1185">Reference proteome</keyword>
<reference evidence="1 2" key="1">
    <citation type="journal article" date="2019" name="Sci. Rep.">
        <title>Orb-weaving spider Araneus ventricosus genome elucidates the spidroin gene catalogue.</title>
        <authorList>
            <person name="Kono N."/>
            <person name="Nakamura H."/>
            <person name="Ohtoshi R."/>
            <person name="Moran D.A.P."/>
            <person name="Shinohara A."/>
            <person name="Yoshida Y."/>
            <person name="Fujiwara M."/>
            <person name="Mori M."/>
            <person name="Tomita M."/>
            <person name="Arakawa K."/>
        </authorList>
    </citation>
    <scope>NUCLEOTIDE SEQUENCE [LARGE SCALE GENOMIC DNA]</scope>
</reference>
<dbReference type="EMBL" id="BGPR01003688">
    <property type="protein sequence ID" value="GBM91244.1"/>
    <property type="molecule type" value="Genomic_DNA"/>
</dbReference>
<name>A0A4Y2JMR2_ARAVE</name>
<protein>
    <submittedName>
        <fullName evidence="1">Uncharacterized protein</fullName>
    </submittedName>
</protein>
<comment type="caution">
    <text evidence="1">The sequence shown here is derived from an EMBL/GenBank/DDBJ whole genome shotgun (WGS) entry which is preliminary data.</text>
</comment>
<dbReference type="OrthoDB" id="6753017at2759"/>
<proteinExistence type="predicted"/>
<accession>A0A4Y2JMR2</accession>
<dbReference type="AlphaFoldDB" id="A0A4Y2JMR2"/>
<evidence type="ECO:0000313" key="2">
    <source>
        <dbReference type="Proteomes" id="UP000499080"/>
    </source>
</evidence>
<organism evidence="1 2">
    <name type="scientific">Araneus ventricosus</name>
    <name type="common">Orbweaver spider</name>
    <name type="synonym">Epeira ventricosa</name>
    <dbReference type="NCBI Taxonomy" id="182803"/>
    <lineage>
        <taxon>Eukaryota</taxon>
        <taxon>Metazoa</taxon>
        <taxon>Ecdysozoa</taxon>
        <taxon>Arthropoda</taxon>
        <taxon>Chelicerata</taxon>
        <taxon>Arachnida</taxon>
        <taxon>Araneae</taxon>
        <taxon>Araneomorphae</taxon>
        <taxon>Entelegynae</taxon>
        <taxon>Araneoidea</taxon>
        <taxon>Araneidae</taxon>
        <taxon>Araneus</taxon>
    </lineage>
</organism>
<sequence length="318" mass="37019">MSEMAMFTKQPVSLLLIEKGLESIIQASVRVEGGLQERLREKTKITVHKSCRQKYTRPSSIRASIKQKETSESTRITSSVLRSSEEKFDFKNDCFICGKSAVVDSKYTLHRRKPVHFVSTLEIRDNIIRKCNERCDDLGEKVKCRRLNVSDLVEPEARYHKYCFREFLRTTLRKDTVGRPKFEAFDKLCEYIESSAECQFTVEELQSVMNGFSNCQETCTYKYLRNLLKERFKDRLLPSSVSGRVNIVCSYDTAKKIIDQLYNGEKTDPATERMRTITAAADIIKEDIQKVQYDSQKYTSIDEIIYCILFYILLLFPL</sequence>
<gene>
    <name evidence="1" type="ORF">AVEN_251132_1</name>
</gene>
<evidence type="ECO:0000313" key="1">
    <source>
        <dbReference type="EMBL" id="GBM91244.1"/>
    </source>
</evidence>